<name>A0ABY9WJ44_9BACT</name>
<dbReference type="Pfam" id="PF13476">
    <property type="entry name" value="AAA_23"/>
    <property type="match status" value="1"/>
</dbReference>
<dbReference type="NCBIfam" id="TIGR03185">
    <property type="entry name" value="DNA_S_dndD"/>
    <property type="match status" value="1"/>
</dbReference>
<feature type="domain" description="Rad50/SbcC-type AAA" evidence="2">
    <location>
        <begin position="5"/>
        <end position="254"/>
    </location>
</feature>
<dbReference type="Gene3D" id="3.40.50.300">
    <property type="entry name" value="P-loop containing nucleotide triphosphate hydrolases"/>
    <property type="match status" value="2"/>
</dbReference>
<dbReference type="InterPro" id="IPR038729">
    <property type="entry name" value="Rad50/SbcC_AAA"/>
</dbReference>
<dbReference type="EMBL" id="CP043494">
    <property type="protein sequence ID" value="WNG43784.1"/>
    <property type="molecule type" value="Genomic_DNA"/>
</dbReference>
<feature type="coiled-coil region" evidence="1">
    <location>
        <begin position="185"/>
        <end position="260"/>
    </location>
</feature>
<dbReference type="PANTHER" id="PTHR32114:SF2">
    <property type="entry name" value="ABC TRANSPORTER ABCH.3"/>
    <property type="match status" value="1"/>
</dbReference>
<accession>A0ABY9WJ44</accession>
<gene>
    <name evidence="3" type="primary">dndD</name>
    <name evidence="3" type="ORF">F0U60_06495</name>
</gene>
<sequence>MILDQLILHNFGIYHGRHVIELTPTSKNKPIILFGGLNGSGKTTLLDALKLVLYGRRADCSNRRDLPYEEFLRRSIHRSVDPQDGAALELRFRHRVEGVENIFRIHRSWSTKGRTVREHVEVLRDGQPDPVTTENWTELVEEFIPSRLSGFFFFDGEKIESLADLDRSAEVLATALQSLLGLDLVDLLQTDLKVVERRNKEKQRSREEQEKLAAAQAEVEQIKERYSEAVTECGSKTNQVDRQKKRIRDLEEKFRKAGGELYTRRAEHEAERRAIENRLDTTYKHLQSLAEGAAPLLLVRELIDEVAAKSASPVSMLREELLTVLAERDEKLLSEVKRAGTPSEVLARIERFLNQDRESRRPLHPEDPSIHLSEEADRDLANLRGTLLSEAQATSSVLLRDVDSLTQELTQVERTLEMMPDEEAVSGLVRQLAEARKALAKAEAELKVAEEERERLNQERSRKWDAYTKMVEHDVDDRFRQDEADRIIHHSQGIRSIMEQFRTRVSERHVRRIEQLILEGFSHLLRKDSLVSRLSIDPSTYHLSMFGKDDQPLSPERLSAGERQLLAISIIWGLARAAGRPLPVVIDTPLGRLDSVHRSHLVERYFPFASHQVILLSTDQEIDESGLDRLRSSVGHSYRLTYDGREQSSRVEKGYFWD</sequence>
<dbReference type="InterPro" id="IPR027417">
    <property type="entry name" value="P-loop_NTPase"/>
</dbReference>
<reference evidence="3 4" key="1">
    <citation type="submission" date="2019-08" db="EMBL/GenBank/DDBJ databases">
        <title>Archangium and Cystobacter genomes.</title>
        <authorList>
            <person name="Chen I.-C.K."/>
            <person name="Wielgoss S."/>
        </authorList>
    </citation>
    <scope>NUCLEOTIDE SEQUENCE [LARGE SCALE GENOMIC DNA]</scope>
    <source>
        <strain evidence="3 4">Cbm 6</strain>
    </source>
</reference>
<keyword evidence="4" id="KW-1185">Reference proteome</keyword>
<dbReference type="RefSeq" id="WP_395815483.1">
    <property type="nucleotide sequence ID" value="NZ_CP043494.1"/>
</dbReference>
<dbReference type="InterPro" id="IPR017599">
    <property type="entry name" value="DNA_S_DndD"/>
</dbReference>
<evidence type="ECO:0000256" key="1">
    <source>
        <dbReference type="SAM" id="Coils"/>
    </source>
</evidence>
<evidence type="ECO:0000313" key="4">
    <source>
        <dbReference type="Proteomes" id="UP001611383"/>
    </source>
</evidence>
<feature type="coiled-coil region" evidence="1">
    <location>
        <begin position="425"/>
        <end position="461"/>
    </location>
</feature>
<dbReference type="Proteomes" id="UP001611383">
    <property type="component" value="Chromosome"/>
</dbReference>
<organism evidence="3 4">
    <name type="scientific">Archangium minus</name>
    <dbReference type="NCBI Taxonomy" id="83450"/>
    <lineage>
        <taxon>Bacteria</taxon>
        <taxon>Pseudomonadati</taxon>
        <taxon>Myxococcota</taxon>
        <taxon>Myxococcia</taxon>
        <taxon>Myxococcales</taxon>
        <taxon>Cystobacterineae</taxon>
        <taxon>Archangiaceae</taxon>
        <taxon>Archangium</taxon>
    </lineage>
</organism>
<evidence type="ECO:0000259" key="2">
    <source>
        <dbReference type="Pfam" id="PF13476"/>
    </source>
</evidence>
<evidence type="ECO:0000313" key="3">
    <source>
        <dbReference type="EMBL" id="WNG43784.1"/>
    </source>
</evidence>
<dbReference type="PANTHER" id="PTHR32114">
    <property type="entry name" value="ABC TRANSPORTER ABCH.3"/>
    <property type="match status" value="1"/>
</dbReference>
<protein>
    <submittedName>
        <fullName evidence="3">DNA sulfur modification protein DndD</fullName>
    </submittedName>
</protein>
<proteinExistence type="predicted"/>
<keyword evidence="1" id="KW-0175">Coiled coil</keyword>
<dbReference type="SUPFAM" id="SSF52540">
    <property type="entry name" value="P-loop containing nucleoside triphosphate hydrolases"/>
    <property type="match status" value="1"/>
</dbReference>